<accession>C6LK55</accession>
<evidence type="ECO:0000256" key="1">
    <source>
        <dbReference type="ARBA" id="ARBA00005187"/>
    </source>
</evidence>
<dbReference type="EMBL" id="ACCL02000023">
    <property type="protein sequence ID" value="EET58936.1"/>
    <property type="molecule type" value="Genomic_DNA"/>
</dbReference>
<dbReference type="EC" id="6.3.5.4" evidence="3"/>
<evidence type="ECO:0000256" key="6">
    <source>
        <dbReference type="ARBA" id="ARBA00022888"/>
    </source>
</evidence>
<dbReference type="PROSITE" id="PS51278">
    <property type="entry name" value="GATASE_TYPE_2"/>
    <property type="match status" value="1"/>
</dbReference>
<evidence type="ECO:0000256" key="8">
    <source>
        <dbReference type="ARBA" id="ARBA00048741"/>
    </source>
</evidence>
<protein>
    <recommendedName>
        <fullName evidence="3">asparagine synthase (glutamine-hydrolyzing)</fullName>
        <ecNumber evidence="3">6.3.5.4</ecNumber>
    </recommendedName>
</protein>
<keyword evidence="12" id="KW-1185">Reference proteome</keyword>
<evidence type="ECO:0000256" key="2">
    <source>
        <dbReference type="ARBA" id="ARBA00005752"/>
    </source>
</evidence>
<evidence type="ECO:0000259" key="10">
    <source>
        <dbReference type="PROSITE" id="PS51278"/>
    </source>
</evidence>
<evidence type="ECO:0000256" key="9">
    <source>
        <dbReference type="PIRSR" id="PIRSR001589-3"/>
    </source>
</evidence>
<dbReference type="InterPro" id="IPR029055">
    <property type="entry name" value="Ntn_hydrolases_N"/>
</dbReference>
<dbReference type="GO" id="GO:0005829">
    <property type="term" value="C:cytosol"/>
    <property type="evidence" value="ECO:0007669"/>
    <property type="project" value="TreeGrafter"/>
</dbReference>
<dbReference type="InterPro" id="IPR014729">
    <property type="entry name" value="Rossmann-like_a/b/a_fold"/>
</dbReference>
<keyword evidence="6" id="KW-0028">Amino-acid biosynthesis</keyword>
<dbReference type="PIRSF" id="PIRSF001589">
    <property type="entry name" value="Asn_synthetase_glu-h"/>
    <property type="match status" value="1"/>
</dbReference>
<evidence type="ECO:0000313" key="12">
    <source>
        <dbReference type="Proteomes" id="UP000005561"/>
    </source>
</evidence>
<comment type="pathway">
    <text evidence="1">Amino-acid biosynthesis; L-asparagine biosynthesis; L-asparagine from L-aspartate (L-Gln route): step 1/1.</text>
</comment>
<proteinExistence type="inferred from homology"/>
<dbReference type="CDD" id="cd00712">
    <property type="entry name" value="AsnB"/>
    <property type="match status" value="1"/>
</dbReference>
<dbReference type="eggNOG" id="COG0367">
    <property type="taxonomic scope" value="Bacteria"/>
</dbReference>
<dbReference type="InterPro" id="IPR006426">
    <property type="entry name" value="Asn_synth_AEB"/>
</dbReference>
<dbReference type="GO" id="GO:0006529">
    <property type="term" value="P:asparagine biosynthetic process"/>
    <property type="evidence" value="ECO:0007669"/>
    <property type="project" value="UniProtKB-KW"/>
</dbReference>
<dbReference type="GO" id="GO:0005524">
    <property type="term" value="F:ATP binding"/>
    <property type="evidence" value="ECO:0007669"/>
    <property type="project" value="UniProtKB-KW"/>
</dbReference>
<dbReference type="Proteomes" id="UP000005561">
    <property type="component" value="Unassembled WGS sequence"/>
</dbReference>
<name>C6LK55_9FIRM</name>
<keyword evidence="6" id="KW-0061">Asparagine biosynthesis</keyword>
<evidence type="ECO:0000313" key="11">
    <source>
        <dbReference type="EMBL" id="EET58936.1"/>
    </source>
</evidence>
<evidence type="ECO:0000256" key="3">
    <source>
        <dbReference type="ARBA" id="ARBA00012737"/>
    </source>
</evidence>
<dbReference type="AlphaFoldDB" id="C6LK55"/>
<dbReference type="Pfam" id="PF00733">
    <property type="entry name" value="Asn_synthase"/>
    <property type="match status" value="1"/>
</dbReference>
<dbReference type="NCBIfam" id="TIGR01536">
    <property type="entry name" value="asn_synth_AEB"/>
    <property type="match status" value="1"/>
</dbReference>
<evidence type="ECO:0000256" key="7">
    <source>
        <dbReference type="ARBA" id="ARBA00022962"/>
    </source>
</evidence>
<dbReference type="SUPFAM" id="SSF52402">
    <property type="entry name" value="Adenine nucleotide alpha hydrolases-like"/>
    <property type="match status" value="1"/>
</dbReference>
<dbReference type="InterPro" id="IPR001962">
    <property type="entry name" value="Asn_synthase"/>
</dbReference>
<feature type="domain" description="Glutamine amidotransferase type-2" evidence="10">
    <location>
        <begin position="1"/>
        <end position="155"/>
    </location>
</feature>
<dbReference type="InterPro" id="IPR033738">
    <property type="entry name" value="AsnB_N"/>
</dbReference>
<dbReference type="PANTHER" id="PTHR43284:SF1">
    <property type="entry name" value="ASPARAGINE SYNTHETASE"/>
    <property type="match status" value="1"/>
</dbReference>
<dbReference type="InterPro" id="IPR051786">
    <property type="entry name" value="ASN_synthetase/amidase"/>
</dbReference>
<evidence type="ECO:0000256" key="5">
    <source>
        <dbReference type="ARBA" id="ARBA00022840"/>
    </source>
</evidence>
<feature type="site" description="Important for beta-aspartyl-AMP intermediate formation" evidence="9">
    <location>
        <position position="300"/>
    </location>
</feature>
<sequence>MIHAGRIQMITVKEYRGHIRNWEALCKELGVDMALSREARETEILIKAYETWGCRMADHMHGMFAFALWDEEAQKLFCLRDQFGTKPFYYYVTSDGRLLYGTTIRQIMEQPGFVKELNEDMLQIYLSLTYVAGEDTFFKGVKKLMPGRYLIWQDGKLEIARYWTPKFEPDESKSLEDWAEEIHETIKEIMPEVKSAEETAESFLSGGVDSSYVLAMSDVQMTDSCGYDEARFDESPLALRTAQILGRANSRCRITPEEYFAIVPYVMYHMEQPLGDASAIAFAIACRETAKHTKLCYSGEGADEFFGGYNMYRNAERYGDNLKNFYVGNTNIMKEDEKKKILKRYRGDVLPINLVKEIYEETEGLDALTKMSDVDIQIWLEGDIYLNVDKMSTAAGLEIRMPLTDRRIFDIASRMPSRFKVNDEQNKVAFRTAAAKVLPEEIAFRKKLGFIVPIRIWMADERYNQDVHAKFNSDAAAEFFNVEEINEILADYIGGNSDNWRKVWTIYTFLVWYEEYFGAHADSGRNGAHTV</sequence>
<dbReference type="PANTHER" id="PTHR43284">
    <property type="entry name" value="ASPARAGINE SYNTHETASE (GLUTAMINE-HYDROLYZING)"/>
    <property type="match status" value="1"/>
</dbReference>
<dbReference type="CDD" id="cd01991">
    <property type="entry name" value="Asn_synthase_B_C"/>
    <property type="match status" value="1"/>
</dbReference>
<dbReference type="Gene3D" id="3.40.50.620">
    <property type="entry name" value="HUPs"/>
    <property type="match status" value="1"/>
</dbReference>
<reference evidence="11" key="1">
    <citation type="submission" date="2009-07" db="EMBL/GenBank/DDBJ databases">
        <authorList>
            <person name="Weinstock G."/>
            <person name="Sodergren E."/>
            <person name="Clifton S."/>
            <person name="Fulton L."/>
            <person name="Fulton B."/>
            <person name="Courtney L."/>
            <person name="Fronick C."/>
            <person name="Harrison M."/>
            <person name="Strong C."/>
            <person name="Farmer C."/>
            <person name="Delahaunty K."/>
            <person name="Markovic C."/>
            <person name="Hall O."/>
            <person name="Minx P."/>
            <person name="Tomlinson C."/>
            <person name="Mitreva M."/>
            <person name="Nelson J."/>
            <person name="Hou S."/>
            <person name="Wollam A."/>
            <person name="Pepin K.H."/>
            <person name="Johnson M."/>
            <person name="Bhonagiri V."/>
            <person name="Nash W.E."/>
            <person name="Warren W."/>
            <person name="Chinwalla A."/>
            <person name="Mardis E.R."/>
            <person name="Wilson R.K."/>
        </authorList>
    </citation>
    <scope>NUCLEOTIDE SEQUENCE [LARGE SCALE GENOMIC DNA]</scope>
    <source>
        <strain evidence="11">DSM 14469</strain>
    </source>
</reference>
<keyword evidence="7" id="KW-0315">Glutamine amidotransferase</keyword>
<gene>
    <name evidence="11" type="ORF">BRYFOR_09042</name>
</gene>
<comment type="caution">
    <text evidence="11">The sequence shown here is derived from an EMBL/GenBank/DDBJ whole genome shotgun (WGS) entry which is preliminary data.</text>
</comment>
<comment type="similarity">
    <text evidence="2">Belongs to the asparagine synthetase family.</text>
</comment>
<dbReference type="InterPro" id="IPR017932">
    <property type="entry name" value="GATase_2_dom"/>
</dbReference>
<comment type="catalytic activity">
    <reaction evidence="8">
        <text>L-aspartate + L-glutamine + ATP + H2O = L-asparagine + L-glutamate + AMP + diphosphate + H(+)</text>
        <dbReference type="Rhea" id="RHEA:12228"/>
        <dbReference type="ChEBI" id="CHEBI:15377"/>
        <dbReference type="ChEBI" id="CHEBI:15378"/>
        <dbReference type="ChEBI" id="CHEBI:29985"/>
        <dbReference type="ChEBI" id="CHEBI:29991"/>
        <dbReference type="ChEBI" id="CHEBI:30616"/>
        <dbReference type="ChEBI" id="CHEBI:33019"/>
        <dbReference type="ChEBI" id="CHEBI:58048"/>
        <dbReference type="ChEBI" id="CHEBI:58359"/>
        <dbReference type="ChEBI" id="CHEBI:456215"/>
        <dbReference type="EC" id="6.3.5.4"/>
    </reaction>
</comment>
<dbReference type="Pfam" id="PF13537">
    <property type="entry name" value="GATase_7"/>
    <property type="match status" value="1"/>
</dbReference>
<dbReference type="GO" id="GO:0004066">
    <property type="term" value="F:asparagine synthase (glutamine-hydrolyzing) activity"/>
    <property type="evidence" value="ECO:0007669"/>
    <property type="project" value="UniProtKB-EC"/>
</dbReference>
<dbReference type="Gene3D" id="3.60.20.10">
    <property type="entry name" value="Glutamine Phosphoribosylpyrophosphate, subunit 1, domain 1"/>
    <property type="match status" value="1"/>
</dbReference>
<keyword evidence="4" id="KW-0547">Nucleotide-binding</keyword>
<dbReference type="STRING" id="168384.SAMN05660368_03996"/>
<keyword evidence="5" id="KW-0067">ATP-binding</keyword>
<organism evidence="11 12">
    <name type="scientific">Marvinbryantia formatexigens DSM 14469</name>
    <dbReference type="NCBI Taxonomy" id="478749"/>
    <lineage>
        <taxon>Bacteria</taxon>
        <taxon>Bacillati</taxon>
        <taxon>Bacillota</taxon>
        <taxon>Clostridia</taxon>
        <taxon>Lachnospirales</taxon>
        <taxon>Lachnospiraceae</taxon>
        <taxon>Marvinbryantia</taxon>
    </lineage>
</organism>
<evidence type="ECO:0000256" key="4">
    <source>
        <dbReference type="ARBA" id="ARBA00022741"/>
    </source>
</evidence>
<dbReference type="SUPFAM" id="SSF56235">
    <property type="entry name" value="N-terminal nucleophile aminohydrolases (Ntn hydrolases)"/>
    <property type="match status" value="1"/>
</dbReference>